<dbReference type="Gene3D" id="3.40.50.150">
    <property type="entry name" value="Vaccinia Virus protein VP39"/>
    <property type="match status" value="1"/>
</dbReference>
<gene>
    <name evidence="7" type="ORF">KDM89_08410</name>
</gene>
<protein>
    <submittedName>
        <fullName evidence="7">Class I SAM-dependent methyltransferase</fullName>
    </submittedName>
</protein>
<reference evidence="7" key="1">
    <citation type="submission" date="2021-04" db="EMBL/GenBank/DDBJ databases">
        <title>novel species isolated from subtropical streams in China.</title>
        <authorList>
            <person name="Lu H."/>
        </authorList>
    </citation>
    <scope>NUCLEOTIDE SEQUENCE</scope>
    <source>
        <strain evidence="7">LFS511W</strain>
    </source>
</reference>
<evidence type="ECO:0000256" key="2">
    <source>
        <dbReference type="ARBA" id="ARBA00022603"/>
    </source>
</evidence>
<dbReference type="InterPro" id="IPR029063">
    <property type="entry name" value="SAM-dependent_MTases_sf"/>
</dbReference>
<dbReference type="AlphaFoldDB" id="A0A941DLH2"/>
<dbReference type="GO" id="GO:0032259">
    <property type="term" value="P:methylation"/>
    <property type="evidence" value="ECO:0007669"/>
    <property type="project" value="UniProtKB-KW"/>
</dbReference>
<dbReference type="InterPro" id="IPR003333">
    <property type="entry name" value="CMAS"/>
</dbReference>
<keyword evidence="5" id="KW-0443">Lipid metabolism</keyword>
<proteinExistence type="inferred from homology"/>
<dbReference type="RefSeq" id="WP_212687505.1">
    <property type="nucleotide sequence ID" value="NZ_JAGSPN010000005.1"/>
</dbReference>
<sequence>MNTLSPTMPSNDDSLSSLDTRAFPTGVATVLKHLARLHEGCLTLHFPDGQSATFGQLTEQGLHAVLHLRDWSVIRSVLRSGDIGFAESYIAGHWHSPNPVSLLELVTRNREALEQVIYGSWWGSLLYRIRHLLNRNSRSGSRKNIHAHYDIGNAFYRLWLDTSMTYSSAIFDPAAEEDLTTAQDRKYRRILQELQLPAGASVLEIGCGWGGFAELAAREGGAQVTGLTLSTEQLAYARKRLAQAGLGAQADLRLQDYRDTAGAYDGIASIEMFEAVGEEYWNDYFACLKRNLKSGARACIQSIVIDERLFERYRSGTDFIQQYIFPGGMLPSIERFHAMAQQHGLEVCNTFSFGQDYATTLHLWRQQFLQQLPQVRAQGFDDAFIRTWEFYLVYCEAGFRSGNISVAQFTLRKP</sequence>
<evidence type="ECO:0000256" key="1">
    <source>
        <dbReference type="ARBA" id="ARBA00010815"/>
    </source>
</evidence>
<evidence type="ECO:0000313" key="8">
    <source>
        <dbReference type="Proteomes" id="UP000680067"/>
    </source>
</evidence>
<dbReference type="GO" id="GO:0008610">
    <property type="term" value="P:lipid biosynthetic process"/>
    <property type="evidence" value="ECO:0007669"/>
    <property type="project" value="InterPro"/>
</dbReference>
<evidence type="ECO:0000256" key="4">
    <source>
        <dbReference type="ARBA" id="ARBA00022691"/>
    </source>
</evidence>
<dbReference type="PANTHER" id="PTHR43667">
    <property type="entry name" value="CYCLOPROPANE-FATTY-ACYL-PHOSPHOLIPID SYNTHASE"/>
    <property type="match status" value="1"/>
</dbReference>
<dbReference type="PIRSF" id="PIRSF003085">
    <property type="entry name" value="CMAS"/>
    <property type="match status" value="1"/>
</dbReference>
<dbReference type="GO" id="GO:0008168">
    <property type="term" value="F:methyltransferase activity"/>
    <property type="evidence" value="ECO:0007669"/>
    <property type="project" value="UniProtKB-KW"/>
</dbReference>
<accession>A0A941DLH2</accession>
<dbReference type="Proteomes" id="UP000680067">
    <property type="component" value="Unassembled WGS sequence"/>
</dbReference>
<dbReference type="EMBL" id="JAGSPN010000005">
    <property type="protein sequence ID" value="MBR7782160.1"/>
    <property type="molecule type" value="Genomic_DNA"/>
</dbReference>
<organism evidence="7 8">
    <name type="scientific">Undibacterium luofuense</name>
    <dbReference type="NCBI Taxonomy" id="2828733"/>
    <lineage>
        <taxon>Bacteria</taxon>
        <taxon>Pseudomonadati</taxon>
        <taxon>Pseudomonadota</taxon>
        <taxon>Betaproteobacteria</taxon>
        <taxon>Burkholderiales</taxon>
        <taxon>Oxalobacteraceae</taxon>
        <taxon>Undibacterium</taxon>
    </lineage>
</organism>
<comment type="similarity">
    <text evidence="1">Belongs to the CFA/CMAS family.</text>
</comment>
<comment type="caution">
    <text evidence="7">The sequence shown here is derived from an EMBL/GenBank/DDBJ whole genome shotgun (WGS) entry which is preliminary data.</text>
</comment>
<keyword evidence="3" id="KW-0808">Transferase</keyword>
<evidence type="ECO:0000256" key="6">
    <source>
        <dbReference type="PIRSR" id="PIRSR003085-1"/>
    </source>
</evidence>
<dbReference type="PANTHER" id="PTHR43667:SF2">
    <property type="entry name" value="FATTY ACID C-METHYL TRANSFERASE"/>
    <property type="match status" value="1"/>
</dbReference>
<dbReference type="InterPro" id="IPR050723">
    <property type="entry name" value="CFA/CMAS"/>
</dbReference>
<keyword evidence="2 7" id="KW-0489">Methyltransferase</keyword>
<dbReference type="CDD" id="cd02440">
    <property type="entry name" value="AdoMet_MTases"/>
    <property type="match status" value="1"/>
</dbReference>
<evidence type="ECO:0000256" key="3">
    <source>
        <dbReference type="ARBA" id="ARBA00022679"/>
    </source>
</evidence>
<dbReference type="Pfam" id="PF02353">
    <property type="entry name" value="CMAS"/>
    <property type="match status" value="1"/>
</dbReference>
<evidence type="ECO:0000313" key="7">
    <source>
        <dbReference type="EMBL" id="MBR7782160.1"/>
    </source>
</evidence>
<name>A0A941DLH2_9BURK</name>
<evidence type="ECO:0000256" key="5">
    <source>
        <dbReference type="ARBA" id="ARBA00023098"/>
    </source>
</evidence>
<keyword evidence="8" id="KW-1185">Reference proteome</keyword>
<dbReference type="SUPFAM" id="SSF53335">
    <property type="entry name" value="S-adenosyl-L-methionine-dependent methyltransferases"/>
    <property type="match status" value="1"/>
</dbReference>
<feature type="active site" evidence="6">
    <location>
        <position position="395"/>
    </location>
</feature>
<keyword evidence="4" id="KW-0949">S-adenosyl-L-methionine</keyword>